<dbReference type="PRINTS" id="PR00081">
    <property type="entry name" value="GDHRDH"/>
</dbReference>
<comment type="similarity">
    <text evidence="1">Belongs to the short-chain dehydrogenases/reductases (SDR) family.</text>
</comment>
<proteinExistence type="inferred from homology"/>
<dbReference type="EMBL" id="JAKFHA010000015">
    <property type="protein sequence ID" value="MCF2530330.1"/>
    <property type="molecule type" value="Genomic_DNA"/>
</dbReference>
<dbReference type="SUPFAM" id="SSF51735">
    <property type="entry name" value="NAD(P)-binding Rossmann-fold domains"/>
    <property type="match status" value="1"/>
</dbReference>
<dbReference type="RefSeq" id="WP_235054988.1">
    <property type="nucleotide sequence ID" value="NZ_JAKFHA010000015.1"/>
</dbReference>
<protein>
    <submittedName>
        <fullName evidence="3">SDR family oxidoreductase</fullName>
    </submittedName>
</protein>
<dbReference type="Pfam" id="PF13561">
    <property type="entry name" value="adh_short_C2"/>
    <property type="match status" value="1"/>
</dbReference>
<reference evidence="3" key="1">
    <citation type="submission" date="2022-01" db="EMBL/GenBank/DDBJ databases">
        <title>Genome-Based Taxonomic Classification of the Phylum Actinobacteria.</title>
        <authorList>
            <person name="Gao Y."/>
        </authorList>
    </citation>
    <scope>NUCLEOTIDE SEQUENCE</scope>
    <source>
        <strain evidence="3">KLBMP 8922</strain>
    </source>
</reference>
<dbReference type="InterPro" id="IPR002347">
    <property type="entry name" value="SDR_fam"/>
</dbReference>
<keyword evidence="4" id="KW-1185">Reference proteome</keyword>
<dbReference type="PANTHER" id="PTHR43669:SF3">
    <property type="entry name" value="ALCOHOL DEHYDROGENASE, PUTATIVE (AFU_ORTHOLOGUE AFUA_3G03445)-RELATED"/>
    <property type="match status" value="1"/>
</dbReference>
<gene>
    <name evidence="3" type="ORF">LZ495_24340</name>
</gene>
<dbReference type="Proteomes" id="UP001165378">
    <property type="component" value="Unassembled WGS sequence"/>
</dbReference>
<sequence>MLLRDKTAVIYGGGGAVGGAMAQAFAAEGARCFLVGRTPAPLEAVARRIREAGGHVETAVLDAHDTSAVDDHADAVAGRSGSLDISVNLIVADAIFQPLSEISVPDFGTSIARTLTAQLTTTKAAARHMAKQGSGVLLFFGGSDYRAKIPGLGTVQIAMDAVEALRRQWAVELGPHGVRVLSLLTGGVPETFPEGPEQEPYKQALVDATLLKRAATLADVGRVAAFLASDQARTMTATQVNISAGAHGD</sequence>
<dbReference type="InterPro" id="IPR036291">
    <property type="entry name" value="NAD(P)-bd_dom_sf"/>
</dbReference>
<dbReference type="AlphaFoldDB" id="A0AA41Q3J4"/>
<evidence type="ECO:0000313" key="4">
    <source>
        <dbReference type="Proteomes" id="UP001165378"/>
    </source>
</evidence>
<dbReference type="Gene3D" id="3.40.50.720">
    <property type="entry name" value="NAD(P)-binding Rossmann-like Domain"/>
    <property type="match status" value="1"/>
</dbReference>
<name>A0AA41Q3J4_9ACTN</name>
<organism evidence="3 4">
    <name type="scientific">Yinghuangia soli</name>
    <dbReference type="NCBI Taxonomy" id="2908204"/>
    <lineage>
        <taxon>Bacteria</taxon>
        <taxon>Bacillati</taxon>
        <taxon>Actinomycetota</taxon>
        <taxon>Actinomycetes</taxon>
        <taxon>Kitasatosporales</taxon>
        <taxon>Streptomycetaceae</taxon>
        <taxon>Yinghuangia</taxon>
    </lineage>
</organism>
<keyword evidence="2" id="KW-0560">Oxidoreductase</keyword>
<dbReference type="GO" id="GO:0016491">
    <property type="term" value="F:oxidoreductase activity"/>
    <property type="evidence" value="ECO:0007669"/>
    <property type="project" value="UniProtKB-KW"/>
</dbReference>
<accession>A0AA41Q3J4</accession>
<comment type="caution">
    <text evidence="3">The sequence shown here is derived from an EMBL/GenBank/DDBJ whole genome shotgun (WGS) entry which is preliminary data.</text>
</comment>
<evidence type="ECO:0000313" key="3">
    <source>
        <dbReference type="EMBL" id="MCF2530330.1"/>
    </source>
</evidence>
<evidence type="ECO:0000256" key="2">
    <source>
        <dbReference type="ARBA" id="ARBA00023002"/>
    </source>
</evidence>
<dbReference type="CDD" id="cd05233">
    <property type="entry name" value="SDR_c"/>
    <property type="match status" value="1"/>
</dbReference>
<dbReference type="PANTHER" id="PTHR43669">
    <property type="entry name" value="5-KETO-D-GLUCONATE 5-REDUCTASE"/>
    <property type="match status" value="1"/>
</dbReference>
<evidence type="ECO:0000256" key="1">
    <source>
        <dbReference type="ARBA" id="ARBA00006484"/>
    </source>
</evidence>